<name>A0A8K0MMR0_9ROSA</name>
<organism evidence="2 3">
    <name type="scientific">Rhamnella rubrinervis</name>
    <dbReference type="NCBI Taxonomy" id="2594499"/>
    <lineage>
        <taxon>Eukaryota</taxon>
        <taxon>Viridiplantae</taxon>
        <taxon>Streptophyta</taxon>
        <taxon>Embryophyta</taxon>
        <taxon>Tracheophyta</taxon>
        <taxon>Spermatophyta</taxon>
        <taxon>Magnoliopsida</taxon>
        <taxon>eudicotyledons</taxon>
        <taxon>Gunneridae</taxon>
        <taxon>Pentapetalae</taxon>
        <taxon>rosids</taxon>
        <taxon>fabids</taxon>
        <taxon>Rosales</taxon>
        <taxon>Rhamnaceae</taxon>
        <taxon>rhamnoid group</taxon>
        <taxon>Rhamneae</taxon>
        <taxon>Rhamnella</taxon>
    </lineage>
</organism>
<sequence>MFSIAQIWRFLLLYYKEQGNFENEENKNEAEDFDHGVATVTKSRSPSKKDLSKEGSESFHKVYVRNRVLFFSLAQINIVLDCPSYSTNNLSNVPNIDLVASKLVGTDMDWSSSSGSLVTTTLTFKYNALHKAPDIVQSSSSFPLKPESVRHNVGHLTLFKTWQFYNLCVLPGGHPSQNCSHLSTLNFEIPTNPLPKRYEKASVIMKEPSFLLNFSSTTQTIWDWTLDHPSRKPLRDPKMVGKIVRSSGEVNDAESHYKPPKKGSKDDPIVLSDSEEVDLENELEDINRKWDATFDVMLDEE</sequence>
<evidence type="ECO:0000313" key="3">
    <source>
        <dbReference type="Proteomes" id="UP000796880"/>
    </source>
</evidence>
<proteinExistence type="predicted"/>
<dbReference type="AlphaFoldDB" id="A0A8K0MMR0"/>
<dbReference type="EMBL" id="VOIH02000003">
    <property type="protein sequence ID" value="KAF3451358.1"/>
    <property type="molecule type" value="Genomic_DNA"/>
</dbReference>
<feature type="compositionally biased region" description="Basic and acidic residues" evidence="1">
    <location>
        <begin position="26"/>
        <end position="35"/>
    </location>
</feature>
<dbReference type="Proteomes" id="UP000796880">
    <property type="component" value="Unassembled WGS sequence"/>
</dbReference>
<reference evidence="2" key="1">
    <citation type="submission" date="2020-03" db="EMBL/GenBank/DDBJ databases">
        <title>A high-quality chromosome-level genome assembly of a woody plant with both climbing and erect habits, Rhamnella rubrinervis.</title>
        <authorList>
            <person name="Lu Z."/>
            <person name="Yang Y."/>
            <person name="Zhu X."/>
            <person name="Sun Y."/>
        </authorList>
    </citation>
    <scope>NUCLEOTIDE SEQUENCE</scope>
    <source>
        <strain evidence="2">BYM</strain>
        <tissue evidence="2">Leaf</tissue>
    </source>
</reference>
<feature type="compositionally biased region" description="Basic and acidic residues" evidence="1">
    <location>
        <begin position="253"/>
        <end position="268"/>
    </location>
</feature>
<gene>
    <name evidence="2" type="ORF">FNV43_RR07453</name>
</gene>
<protein>
    <submittedName>
        <fullName evidence="2">Uncharacterized protein</fullName>
    </submittedName>
</protein>
<feature type="region of interest" description="Disordered" evidence="1">
    <location>
        <begin position="248"/>
        <end position="278"/>
    </location>
</feature>
<evidence type="ECO:0000313" key="2">
    <source>
        <dbReference type="EMBL" id="KAF3451358.1"/>
    </source>
</evidence>
<feature type="region of interest" description="Disordered" evidence="1">
    <location>
        <begin position="26"/>
        <end position="53"/>
    </location>
</feature>
<keyword evidence="3" id="KW-1185">Reference proteome</keyword>
<accession>A0A8K0MMR0</accession>
<evidence type="ECO:0000256" key="1">
    <source>
        <dbReference type="SAM" id="MobiDB-lite"/>
    </source>
</evidence>
<comment type="caution">
    <text evidence="2">The sequence shown here is derived from an EMBL/GenBank/DDBJ whole genome shotgun (WGS) entry which is preliminary data.</text>
</comment>